<name>A0A8J8XXG6_MAIZE</name>
<dbReference type="PANTHER" id="PTHR33670:SF25">
    <property type="entry name" value="OS01G0384800 PROTEIN"/>
    <property type="match status" value="1"/>
</dbReference>
<dbReference type="AlphaFoldDB" id="A0A8J8XXG6"/>
<dbReference type="EMBL" id="NCVQ01000008">
    <property type="protein sequence ID" value="PWZ12619.1"/>
    <property type="molecule type" value="Genomic_DNA"/>
</dbReference>
<reference evidence="2" key="1">
    <citation type="journal article" date="2018" name="Nat. Genet.">
        <title>Extensive intraspecific gene order and gene structural variations between Mo17 and other maize genomes.</title>
        <authorList>
            <person name="Sun S."/>
            <person name="Zhou Y."/>
            <person name="Chen J."/>
            <person name="Shi J."/>
            <person name="Zhao H."/>
            <person name="Zhao H."/>
            <person name="Song W."/>
            <person name="Zhang M."/>
            <person name="Cui Y."/>
            <person name="Dong X."/>
            <person name="Liu H."/>
            <person name="Ma X."/>
            <person name="Jiao Y."/>
            <person name="Wang B."/>
            <person name="Wei X."/>
            <person name="Stein J.C."/>
            <person name="Glaubitz J.C."/>
            <person name="Lu F."/>
            <person name="Yu G."/>
            <person name="Liang C."/>
            <person name="Fengler K."/>
            <person name="Li B."/>
            <person name="Rafalski A."/>
            <person name="Schnable P.S."/>
            <person name="Ware D.H."/>
            <person name="Buckler E.S."/>
            <person name="Lai J."/>
        </authorList>
    </citation>
    <scope>NUCLEOTIDE SEQUENCE [LARGE SCALE GENOMIC DNA]</scope>
    <source>
        <tissue evidence="2">Seedling</tissue>
    </source>
</reference>
<evidence type="ECO:0000313" key="2">
    <source>
        <dbReference type="EMBL" id="PWZ12619.1"/>
    </source>
</evidence>
<evidence type="ECO:0000256" key="1">
    <source>
        <dbReference type="SAM" id="MobiDB-lite"/>
    </source>
</evidence>
<dbReference type="GO" id="GO:0016071">
    <property type="term" value="P:mRNA metabolic process"/>
    <property type="evidence" value="ECO:0007669"/>
    <property type="project" value="UniProtKB-ARBA"/>
</dbReference>
<feature type="compositionally biased region" description="Basic residues" evidence="1">
    <location>
        <begin position="58"/>
        <end position="68"/>
    </location>
</feature>
<proteinExistence type="predicted"/>
<sequence length="124" mass="12912">MATDVLRARNVLLPAPPQRIRAAAAARRRAAGSDSHHPGATATRRRSPPAGTSSPAAGRRHPGGRRARPAAEVYAGPSFSTSPDPSLLPLPQFPARKAVAVAMTTAVDAAAAATRDLRLILRLE</sequence>
<feature type="region of interest" description="Disordered" evidence="1">
    <location>
        <begin position="1"/>
        <end position="86"/>
    </location>
</feature>
<dbReference type="KEGG" id="zma:100285353"/>
<dbReference type="HOGENOM" id="CLU_079218_1_0_1"/>
<dbReference type="InterPro" id="IPR028322">
    <property type="entry name" value="PNRC-like_rgn"/>
</dbReference>
<dbReference type="PANTHER" id="PTHR33670">
    <property type="entry name" value="SPLICING FACTOR, PROLINE- AND GLUTAMINE-RICH-LIKE"/>
    <property type="match status" value="1"/>
</dbReference>
<dbReference type="Pfam" id="PF15365">
    <property type="entry name" value="PNRC"/>
    <property type="match status" value="1"/>
</dbReference>
<dbReference type="Proteomes" id="UP000251960">
    <property type="component" value="Chromosome 7"/>
</dbReference>
<organism evidence="2">
    <name type="scientific">Zea mays</name>
    <name type="common">Maize</name>
    <dbReference type="NCBI Taxonomy" id="4577"/>
    <lineage>
        <taxon>Eukaryota</taxon>
        <taxon>Viridiplantae</taxon>
        <taxon>Streptophyta</taxon>
        <taxon>Embryophyta</taxon>
        <taxon>Tracheophyta</taxon>
        <taxon>Spermatophyta</taxon>
        <taxon>Magnoliopsida</taxon>
        <taxon>Liliopsida</taxon>
        <taxon>Poales</taxon>
        <taxon>Poaceae</taxon>
        <taxon>PACMAD clade</taxon>
        <taxon>Panicoideae</taxon>
        <taxon>Andropogonodae</taxon>
        <taxon>Andropogoneae</taxon>
        <taxon>Tripsacinae</taxon>
        <taxon>Zea</taxon>
    </lineage>
</organism>
<dbReference type="OMA" id="EVCRPHN"/>
<accession>A0A8J8XXG6</accession>
<comment type="caution">
    <text evidence="2">The sequence shown here is derived from an EMBL/GenBank/DDBJ whole genome shotgun (WGS) entry which is preliminary data.</text>
</comment>
<gene>
    <name evidence="2" type="ORF">Zm00014a_038018</name>
</gene>
<protein>
    <submittedName>
        <fullName evidence="2">Uncharacterized protein</fullName>
    </submittedName>
</protein>